<feature type="domain" description="Hydantoinase/oxoprolinase N-terminal" evidence="4">
    <location>
        <begin position="7"/>
        <end position="185"/>
    </location>
</feature>
<dbReference type="Proteomes" id="UP000694501">
    <property type="component" value="Unassembled WGS sequence"/>
</dbReference>
<dbReference type="InterPro" id="IPR008040">
    <property type="entry name" value="Hydant_A_N"/>
</dbReference>
<feature type="domain" description="Hydantoinase B/oxoprolinase" evidence="3">
    <location>
        <begin position="693"/>
        <end position="1199"/>
    </location>
</feature>
<dbReference type="AlphaFoldDB" id="A0A949NA11"/>
<accession>A0A949NA11</accession>
<proteinExistence type="inferred from homology"/>
<comment type="caution">
    <text evidence="6">The sequence shown here is derived from an EMBL/GenBank/DDBJ whole genome shotgun (WGS) entry which is preliminary data.</text>
</comment>
<dbReference type="Pfam" id="PF19278">
    <property type="entry name" value="Hydant_A_C"/>
    <property type="match status" value="1"/>
</dbReference>
<evidence type="ECO:0000256" key="1">
    <source>
        <dbReference type="ARBA" id="ARBA00010403"/>
    </source>
</evidence>
<feature type="domain" description="Hydantoinase A/oxoprolinase" evidence="2">
    <location>
        <begin position="205"/>
        <end position="493"/>
    </location>
</feature>
<name>A0A949NA11_9ACTN</name>
<evidence type="ECO:0000313" key="7">
    <source>
        <dbReference type="Proteomes" id="UP000694501"/>
    </source>
</evidence>
<protein>
    <submittedName>
        <fullName evidence="6">Hydantoinase B/oxoprolinase family protein</fullName>
    </submittedName>
</protein>
<evidence type="ECO:0000259" key="4">
    <source>
        <dbReference type="Pfam" id="PF05378"/>
    </source>
</evidence>
<dbReference type="Pfam" id="PF02538">
    <property type="entry name" value="Hydantoinase_B"/>
    <property type="match status" value="1"/>
</dbReference>
<dbReference type="Pfam" id="PF05378">
    <property type="entry name" value="Hydant_A_N"/>
    <property type="match status" value="1"/>
</dbReference>
<dbReference type="RefSeq" id="WP_211039637.1">
    <property type="nucleotide sequence ID" value="NZ_JAELVF020000002.1"/>
</dbReference>
<dbReference type="InterPro" id="IPR045079">
    <property type="entry name" value="Oxoprolinase-like"/>
</dbReference>
<evidence type="ECO:0000259" key="5">
    <source>
        <dbReference type="Pfam" id="PF19278"/>
    </source>
</evidence>
<dbReference type="PANTHER" id="PTHR11365">
    <property type="entry name" value="5-OXOPROLINASE RELATED"/>
    <property type="match status" value="1"/>
</dbReference>
<reference evidence="6" key="1">
    <citation type="submission" date="2021-06" db="EMBL/GenBank/DDBJ databases">
        <title>Sequencing of actinobacteria type strains.</title>
        <authorList>
            <person name="Nguyen G.-S."/>
            <person name="Wentzel A."/>
        </authorList>
    </citation>
    <scope>NUCLEOTIDE SEQUENCE</scope>
    <source>
        <strain evidence="6">P38-E01</strain>
    </source>
</reference>
<sequence length="1202" mass="127875">MTGRWEFWIDRGGTFTDVVGKRPDGRLVTEKLLSHDPARYRDAAVAGIRRMLAVPEGRPVPAERVEVVKMGTTVATNALLERKGEPTLLVTTAGFRDALRIAYQNRPALFDREIVLPGVLYEQVVEVPERVGADGRTVLELDRECAERLLREAYGRGLRSAAIVLLHGYRHPEHERALAELARTIGFTQISVSHEVSPLIKLVPRGDTTVVDAYLSPVLRRYVREVARELDGIRLMFMQSGGGLREAAHFRGRDAVLSGPAGGVVGMVRSCAEAGYDRVIGFDMGGTSTDVSHCAGELERTFDATVAGVRMRAPMMDIHTVAAGGGSILHFDGARFRVGPDSAGADPGPACYRRGGPLTVTDANLMLGRVQAAHFPSVFGESGDLPLDRETVAEGFGSLAERVEALGDGSPRRSPEEVAAGFLQIAVLGMANAVKKISVQRGHDVTRYALAGFGGAGGQHVCAVADALGVATVVVPPLAGVLSAYGIGVADATALREQSVERRLTDEEFGRLRELAEALEVRTRRELAADGVPAHSVTATARVHLRYEGTDAVLPVALAEVGAMAGEFAALHRARYGFTMDKPLVAATVVVEAAGAAGGHAPHTAAGEHAGAVPEPADRVRMYADGAWRDAPLYRRSEIAAGDTVEGPAIVAEPDSTTVLDPGWQGRAGEAGHLLLTRVRPRARAAALGTEVDPVKLEVFNNLFMAVAEQMGVTLENTAHSVNIKERLDFSCAVFDADGNLIANAPHIPVHLGSMGESIKEVLRRNEGTMRPGDVYAVNDPYHGGTHLPDVTVVTPVFDEAGAGLLFLVASRGHHAEIGGLTPGSMPAFSRTVHDEGILFDNWPLVRDGSLREQATRELLASGPHPSRNPDSNLADLRAQIAANEKGITELRAMIEEFGPDVVHAYMGHVQDNAEESVRRIIAELPDGHCRYETDGGAVIEVRVAVDRERRTAALDFTGTSAQREDNFNAPRSVVMAAVLYVFRTLVADEIPLNSGCLVPIDVAIPEGSMLAPHFPAATVAGNVETSQAVTGALYAALAVQAEGSGTMNNITFGNDRVQYYETLASGSGAGEGFAGTDAVQTHMTNSRLTDPEVLEWRFPVRVEEFAVRTGSGGEGRWRGGDGVVRRLRFLEPMTLALLTGHRRVAPYGMAGGAPGSLGHNALQRRDGTVTELPGVASAHAAEGEVLIVRTPGGGGYGAVEQ</sequence>
<dbReference type="EMBL" id="JAELVF020000002">
    <property type="protein sequence ID" value="MBU7600156.1"/>
    <property type="molecule type" value="Genomic_DNA"/>
</dbReference>
<dbReference type="InterPro" id="IPR049517">
    <property type="entry name" value="ACX-like_C"/>
</dbReference>
<comment type="similarity">
    <text evidence="1">Belongs to the oxoprolinase family.</text>
</comment>
<evidence type="ECO:0000259" key="2">
    <source>
        <dbReference type="Pfam" id="PF01968"/>
    </source>
</evidence>
<dbReference type="GO" id="GO:0006749">
    <property type="term" value="P:glutathione metabolic process"/>
    <property type="evidence" value="ECO:0007669"/>
    <property type="project" value="TreeGrafter"/>
</dbReference>
<evidence type="ECO:0000313" key="6">
    <source>
        <dbReference type="EMBL" id="MBU7600156.1"/>
    </source>
</evidence>
<organism evidence="6 7">
    <name type="scientific">Streptomyces tardus</name>
    <dbReference type="NCBI Taxonomy" id="2780544"/>
    <lineage>
        <taxon>Bacteria</taxon>
        <taxon>Bacillati</taxon>
        <taxon>Actinomycetota</taxon>
        <taxon>Actinomycetes</taxon>
        <taxon>Kitasatosporales</taxon>
        <taxon>Streptomycetaceae</taxon>
        <taxon>Streptomyces</taxon>
    </lineage>
</organism>
<dbReference type="PANTHER" id="PTHR11365:SF23">
    <property type="entry name" value="HYPOTHETICAL 5-OXOPROLINASE (EUROFUNG)-RELATED"/>
    <property type="match status" value="1"/>
</dbReference>
<dbReference type="GO" id="GO:0017168">
    <property type="term" value="F:5-oxoprolinase (ATP-hydrolyzing) activity"/>
    <property type="evidence" value="ECO:0007669"/>
    <property type="project" value="TreeGrafter"/>
</dbReference>
<dbReference type="Pfam" id="PF01968">
    <property type="entry name" value="Hydantoinase_A"/>
    <property type="match status" value="1"/>
</dbReference>
<dbReference type="InterPro" id="IPR002821">
    <property type="entry name" value="Hydantoinase_A"/>
</dbReference>
<gene>
    <name evidence="6" type="ORF">JGS22_021605</name>
</gene>
<dbReference type="GO" id="GO:0005829">
    <property type="term" value="C:cytosol"/>
    <property type="evidence" value="ECO:0007669"/>
    <property type="project" value="TreeGrafter"/>
</dbReference>
<evidence type="ECO:0000259" key="3">
    <source>
        <dbReference type="Pfam" id="PF02538"/>
    </source>
</evidence>
<keyword evidence="7" id="KW-1185">Reference proteome</keyword>
<feature type="domain" description="Acetophenone carboxylase-like C-terminal" evidence="5">
    <location>
        <begin position="595"/>
        <end position="665"/>
    </location>
</feature>
<dbReference type="InterPro" id="IPR003692">
    <property type="entry name" value="Hydantoinase_B"/>
</dbReference>